<protein>
    <submittedName>
        <fullName evidence="5">WD40 repeat domain-containing protein</fullName>
    </submittedName>
</protein>
<feature type="repeat" description="WD" evidence="3">
    <location>
        <begin position="239"/>
        <end position="280"/>
    </location>
</feature>
<dbReference type="GO" id="GO:0000398">
    <property type="term" value="P:mRNA splicing, via spliceosome"/>
    <property type="evidence" value="ECO:0007669"/>
    <property type="project" value="TreeGrafter"/>
</dbReference>
<feature type="signal peptide" evidence="4">
    <location>
        <begin position="1"/>
        <end position="19"/>
    </location>
</feature>
<dbReference type="PROSITE" id="PS50082">
    <property type="entry name" value="WD_REPEATS_2"/>
    <property type="match status" value="3"/>
</dbReference>
<feature type="chain" id="PRO_5042209610" evidence="4">
    <location>
        <begin position="20"/>
        <end position="383"/>
    </location>
</feature>
<keyword evidence="4" id="KW-0732">Signal</keyword>
<proteinExistence type="predicted"/>
<dbReference type="PROSITE" id="PS50294">
    <property type="entry name" value="WD_REPEATS_REGION"/>
    <property type="match status" value="3"/>
</dbReference>
<dbReference type="InterPro" id="IPR001680">
    <property type="entry name" value="WD40_rpt"/>
</dbReference>
<dbReference type="Proteomes" id="UP001209229">
    <property type="component" value="Unassembled WGS sequence"/>
</dbReference>
<dbReference type="PROSITE" id="PS00678">
    <property type="entry name" value="WD_REPEATS_1"/>
    <property type="match status" value="2"/>
</dbReference>
<dbReference type="InterPro" id="IPR019775">
    <property type="entry name" value="WD40_repeat_CS"/>
</dbReference>
<evidence type="ECO:0000256" key="2">
    <source>
        <dbReference type="ARBA" id="ARBA00022737"/>
    </source>
</evidence>
<accession>A0AAE3SFJ9</accession>
<feature type="repeat" description="WD" evidence="3">
    <location>
        <begin position="155"/>
        <end position="196"/>
    </location>
</feature>
<dbReference type="SUPFAM" id="SSF50978">
    <property type="entry name" value="WD40 repeat-like"/>
    <property type="match status" value="1"/>
</dbReference>
<dbReference type="PANTHER" id="PTHR19846:SF0">
    <property type="entry name" value="PRE-MRNA PROCESSING FACTOR 4"/>
    <property type="match status" value="1"/>
</dbReference>
<dbReference type="PANTHER" id="PTHR19846">
    <property type="entry name" value="WD40 REPEAT PROTEIN"/>
    <property type="match status" value="1"/>
</dbReference>
<evidence type="ECO:0000256" key="4">
    <source>
        <dbReference type="SAM" id="SignalP"/>
    </source>
</evidence>
<dbReference type="EMBL" id="JAPDPJ010000031">
    <property type="protein sequence ID" value="MCW3787513.1"/>
    <property type="molecule type" value="Genomic_DNA"/>
</dbReference>
<sequence length="383" mass="44085">MRILNITLILITLASSLFSQNSEYLKEELLKVDFQPNSIDINKDNTKLLIGGENKMVMLYNLETKKEEFETEAHYQAVTEVCFSNIYDGFYTVGDKSFKLWLFGNDQPEKLFKGSHTFITDLDMTAKEDFFVGGSYEKRFRYWKDTAIEMPTEINTSQKKSVVSVAISKDGKKIAAGSLDSTIELWNTDSLRRTVKILAHSNPVCCLKFINNGKYLLSASHDGYVKLWDVATGNNIKVYKPHAQPISEIDVSPDEKLVLTAAYDNTIGLYNIASGDCIYQYHAHKAPVLDVQWNSNGDGFYSCDSEGNIYEWIVSKKIFAEFYFGKEMNDEINSNKLFSPRRKGESKEDYKTREERAEKFKNTLIDKYYKQYTELDKTQKIQR</sequence>
<dbReference type="AlphaFoldDB" id="A0AAE3SFJ9"/>
<evidence type="ECO:0000313" key="5">
    <source>
        <dbReference type="EMBL" id="MCW3787513.1"/>
    </source>
</evidence>
<dbReference type="Gene3D" id="2.130.10.10">
    <property type="entry name" value="YVTN repeat-like/Quinoprotein amine dehydrogenase"/>
    <property type="match status" value="2"/>
</dbReference>
<dbReference type="CDD" id="cd00200">
    <property type="entry name" value="WD40"/>
    <property type="match status" value="1"/>
</dbReference>
<dbReference type="GO" id="GO:0030621">
    <property type="term" value="F:U4 snRNA binding"/>
    <property type="evidence" value="ECO:0007669"/>
    <property type="project" value="TreeGrafter"/>
</dbReference>
<dbReference type="SMART" id="SM00320">
    <property type="entry name" value="WD40"/>
    <property type="match status" value="7"/>
</dbReference>
<keyword evidence="1 3" id="KW-0853">WD repeat</keyword>
<evidence type="ECO:0000313" key="6">
    <source>
        <dbReference type="Proteomes" id="UP001209229"/>
    </source>
</evidence>
<keyword evidence="2" id="KW-0677">Repeat</keyword>
<keyword evidence="6" id="KW-1185">Reference proteome</keyword>
<dbReference type="InterPro" id="IPR036322">
    <property type="entry name" value="WD40_repeat_dom_sf"/>
</dbReference>
<gene>
    <name evidence="5" type="ORF">OM075_13650</name>
</gene>
<evidence type="ECO:0000256" key="3">
    <source>
        <dbReference type="PROSITE-ProRule" id="PRU00221"/>
    </source>
</evidence>
<organism evidence="5 6">
    <name type="scientific">Plebeiibacterium sediminum</name>
    <dbReference type="NCBI Taxonomy" id="2992112"/>
    <lineage>
        <taxon>Bacteria</taxon>
        <taxon>Pseudomonadati</taxon>
        <taxon>Bacteroidota</taxon>
        <taxon>Bacteroidia</taxon>
        <taxon>Marinilabiliales</taxon>
        <taxon>Marinilabiliaceae</taxon>
        <taxon>Plebeiibacterium</taxon>
    </lineage>
</organism>
<dbReference type="GO" id="GO:0017070">
    <property type="term" value="F:U6 snRNA binding"/>
    <property type="evidence" value="ECO:0007669"/>
    <property type="project" value="TreeGrafter"/>
</dbReference>
<feature type="repeat" description="WD" evidence="3">
    <location>
        <begin position="197"/>
        <end position="238"/>
    </location>
</feature>
<dbReference type="InterPro" id="IPR015943">
    <property type="entry name" value="WD40/YVTN_repeat-like_dom_sf"/>
</dbReference>
<reference evidence="5" key="1">
    <citation type="submission" date="2022-10" db="EMBL/GenBank/DDBJ databases">
        <authorList>
            <person name="Yu W.X."/>
        </authorList>
    </citation>
    <scope>NUCLEOTIDE SEQUENCE</scope>
    <source>
        <strain evidence="5">AAT</strain>
    </source>
</reference>
<comment type="caution">
    <text evidence="5">The sequence shown here is derived from an EMBL/GenBank/DDBJ whole genome shotgun (WGS) entry which is preliminary data.</text>
</comment>
<evidence type="ECO:0000256" key="1">
    <source>
        <dbReference type="ARBA" id="ARBA00022574"/>
    </source>
</evidence>
<dbReference type="Pfam" id="PF00400">
    <property type="entry name" value="WD40"/>
    <property type="match status" value="4"/>
</dbReference>
<name>A0AAE3SFJ9_9BACT</name>
<dbReference type="RefSeq" id="WP_301191078.1">
    <property type="nucleotide sequence ID" value="NZ_JAPDPJ010000031.1"/>
</dbReference>